<dbReference type="AlphaFoldDB" id="A0A1L9V3D0"/>
<sequence>MLSECLCSVTLPPPPDEGLPSVLRNWIIIIPVVIQELLIFCCAEPVKQSTGWPWCLWVRCMEDLQLYRAVLEVSGRVPVQVIIITDPLHPVLQFSVSQSGGKDLLHFPFILVVDSDWRWFVCMLARKGFRCGGPAEVLWIDNWVDLDRGWQVNVERISFLCKDLERAHPLIVKLLAWMACVPVLC</sequence>
<reference evidence="2" key="1">
    <citation type="journal article" date="2017" name="Genome Biol.">
        <title>Comparative genomics reveals high biological diversity and specific adaptations in the industrially and medically important fungal genus Aspergillus.</title>
        <authorList>
            <person name="de Vries R.P."/>
            <person name="Riley R."/>
            <person name="Wiebenga A."/>
            <person name="Aguilar-Osorio G."/>
            <person name="Amillis S."/>
            <person name="Uchima C.A."/>
            <person name="Anderluh G."/>
            <person name="Asadollahi M."/>
            <person name="Askin M."/>
            <person name="Barry K."/>
            <person name="Battaglia E."/>
            <person name="Bayram O."/>
            <person name="Benocci T."/>
            <person name="Braus-Stromeyer S.A."/>
            <person name="Caldana C."/>
            <person name="Canovas D."/>
            <person name="Cerqueira G.C."/>
            <person name="Chen F."/>
            <person name="Chen W."/>
            <person name="Choi C."/>
            <person name="Clum A."/>
            <person name="Dos Santos R.A."/>
            <person name="Damasio A.R."/>
            <person name="Diallinas G."/>
            <person name="Emri T."/>
            <person name="Fekete E."/>
            <person name="Flipphi M."/>
            <person name="Freyberg S."/>
            <person name="Gallo A."/>
            <person name="Gournas C."/>
            <person name="Habgood R."/>
            <person name="Hainaut M."/>
            <person name="Harispe M.L."/>
            <person name="Henrissat B."/>
            <person name="Hilden K.S."/>
            <person name="Hope R."/>
            <person name="Hossain A."/>
            <person name="Karabika E."/>
            <person name="Karaffa L."/>
            <person name="Karanyi Z."/>
            <person name="Krasevec N."/>
            <person name="Kuo A."/>
            <person name="Kusch H."/>
            <person name="LaButti K."/>
            <person name="Lagendijk E.L."/>
            <person name="Lapidus A."/>
            <person name="Levasseur A."/>
            <person name="Lindquist E."/>
            <person name="Lipzen A."/>
            <person name="Logrieco A.F."/>
            <person name="MacCabe A."/>
            <person name="Maekelae M.R."/>
            <person name="Malavazi I."/>
            <person name="Melin P."/>
            <person name="Meyer V."/>
            <person name="Mielnichuk N."/>
            <person name="Miskei M."/>
            <person name="Molnar A.P."/>
            <person name="Mule G."/>
            <person name="Ngan C.Y."/>
            <person name="Orejas M."/>
            <person name="Orosz E."/>
            <person name="Ouedraogo J.P."/>
            <person name="Overkamp K.M."/>
            <person name="Park H.-S."/>
            <person name="Perrone G."/>
            <person name="Piumi F."/>
            <person name="Punt P.J."/>
            <person name="Ram A.F."/>
            <person name="Ramon A."/>
            <person name="Rauscher S."/>
            <person name="Record E."/>
            <person name="Riano-Pachon D.M."/>
            <person name="Robert V."/>
            <person name="Roehrig J."/>
            <person name="Ruller R."/>
            <person name="Salamov A."/>
            <person name="Salih N.S."/>
            <person name="Samson R.A."/>
            <person name="Sandor E."/>
            <person name="Sanguinetti M."/>
            <person name="Schuetze T."/>
            <person name="Sepcic K."/>
            <person name="Shelest E."/>
            <person name="Sherlock G."/>
            <person name="Sophianopoulou V."/>
            <person name="Squina F.M."/>
            <person name="Sun H."/>
            <person name="Susca A."/>
            <person name="Todd R.B."/>
            <person name="Tsang A."/>
            <person name="Unkles S.E."/>
            <person name="van de Wiele N."/>
            <person name="van Rossen-Uffink D."/>
            <person name="Oliveira J.V."/>
            <person name="Vesth T.C."/>
            <person name="Visser J."/>
            <person name="Yu J.-H."/>
            <person name="Zhou M."/>
            <person name="Andersen M.R."/>
            <person name="Archer D.B."/>
            <person name="Baker S.E."/>
            <person name="Benoit I."/>
            <person name="Brakhage A.A."/>
            <person name="Braus G.H."/>
            <person name="Fischer R."/>
            <person name="Frisvad J.C."/>
            <person name="Goldman G.H."/>
            <person name="Houbraken J."/>
            <person name="Oakley B."/>
            <person name="Pocsi I."/>
            <person name="Scazzocchio C."/>
            <person name="Seiboth B."/>
            <person name="vanKuyk P.A."/>
            <person name="Wortman J."/>
            <person name="Dyer P.S."/>
            <person name="Grigoriev I.V."/>
        </authorList>
    </citation>
    <scope>NUCLEOTIDE SEQUENCE [LARGE SCALE GENOMIC DNA]</scope>
    <source>
        <strain evidence="2">CBS 516.65</strain>
    </source>
</reference>
<keyword evidence="2" id="KW-1185">Reference proteome</keyword>
<evidence type="ECO:0000313" key="1">
    <source>
        <dbReference type="EMBL" id="OJJ78455.1"/>
    </source>
</evidence>
<evidence type="ECO:0000313" key="2">
    <source>
        <dbReference type="Proteomes" id="UP000184300"/>
    </source>
</evidence>
<dbReference type="RefSeq" id="XP_022395153.1">
    <property type="nucleotide sequence ID" value="XM_022542232.1"/>
</dbReference>
<protein>
    <submittedName>
        <fullName evidence="1">Uncharacterized protein</fullName>
    </submittedName>
</protein>
<gene>
    <name evidence="1" type="ORF">ASPGLDRAFT_1512424</name>
</gene>
<dbReference type="GeneID" id="34458493"/>
<proteinExistence type="predicted"/>
<dbReference type="VEuPathDB" id="FungiDB:ASPGLDRAFT_1512424"/>
<accession>A0A1L9V3D0</accession>
<organism evidence="1 2">
    <name type="scientific">Aspergillus glaucus CBS 516.65</name>
    <dbReference type="NCBI Taxonomy" id="1160497"/>
    <lineage>
        <taxon>Eukaryota</taxon>
        <taxon>Fungi</taxon>
        <taxon>Dikarya</taxon>
        <taxon>Ascomycota</taxon>
        <taxon>Pezizomycotina</taxon>
        <taxon>Eurotiomycetes</taxon>
        <taxon>Eurotiomycetidae</taxon>
        <taxon>Eurotiales</taxon>
        <taxon>Aspergillaceae</taxon>
        <taxon>Aspergillus</taxon>
        <taxon>Aspergillus subgen. Aspergillus</taxon>
    </lineage>
</organism>
<name>A0A1L9V3D0_ASPGL</name>
<dbReference type="Proteomes" id="UP000184300">
    <property type="component" value="Unassembled WGS sequence"/>
</dbReference>
<dbReference type="EMBL" id="KV878937">
    <property type="protein sequence ID" value="OJJ78455.1"/>
    <property type="molecule type" value="Genomic_DNA"/>
</dbReference>